<evidence type="ECO:0000256" key="1">
    <source>
        <dbReference type="SAM" id="MobiDB-lite"/>
    </source>
</evidence>
<reference evidence="2" key="3">
    <citation type="submission" date="2020-12" db="UniProtKB">
        <authorList>
            <consortium name="EnsemblPlants"/>
        </authorList>
    </citation>
    <scope>IDENTIFICATION</scope>
</reference>
<evidence type="ECO:0000313" key="2">
    <source>
        <dbReference type="EnsemblPlants" id="PAC:32959864.CDS.1"/>
    </source>
</evidence>
<proteinExistence type="predicted"/>
<dbReference type="EMBL" id="ABEU02000014">
    <property type="status" value="NOT_ANNOTATED_CDS"/>
    <property type="molecule type" value="Genomic_DNA"/>
</dbReference>
<protein>
    <submittedName>
        <fullName evidence="2">Uncharacterized protein</fullName>
    </submittedName>
</protein>
<organism evidence="2 3">
    <name type="scientific">Physcomitrium patens</name>
    <name type="common">Spreading-leaved earth moss</name>
    <name type="synonym">Physcomitrella patens</name>
    <dbReference type="NCBI Taxonomy" id="3218"/>
    <lineage>
        <taxon>Eukaryota</taxon>
        <taxon>Viridiplantae</taxon>
        <taxon>Streptophyta</taxon>
        <taxon>Embryophyta</taxon>
        <taxon>Bryophyta</taxon>
        <taxon>Bryophytina</taxon>
        <taxon>Bryopsida</taxon>
        <taxon>Funariidae</taxon>
        <taxon>Funariales</taxon>
        <taxon>Funariaceae</taxon>
        <taxon>Physcomitrium</taxon>
    </lineage>
</organism>
<reference evidence="2 3" key="1">
    <citation type="journal article" date="2008" name="Science">
        <title>The Physcomitrella genome reveals evolutionary insights into the conquest of land by plants.</title>
        <authorList>
            <person name="Rensing S."/>
            <person name="Lang D."/>
            <person name="Zimmer A."/>
            <person name="Terry A."/>
            <person name="Salamov A."/>
            <person name="Shapiro H."/>
            <person name="Nishiyama T."/>
            <person name="Perroud P.-F."/>
            <person name="Lindquist E."/>
            <person name="Kamisugi Y."/>
            <person name="Tanahashi T."/>
            <person name="Sakakibara K."/>
            <person name="Fujita T."/>
            <person name="Oishi K."/>
            <person name="Shin-I T."/>
            <person name="Kuroki Y."/>
            <person name="Toyoda A."/>
            <person name="Suzuki Y."/>
            <person name="Hashimoto A."/>
            <person name="Yamaguchi K."/>
            <person name="Sugano A."/>
            <person name="Kohara Y."/>
            <person name="Fujiyama A."/>
            <person name="Anterola A."/>
            <person name="Aoki S."/>
            <person name="Ashton N."/>
            <person name="Barbazuk W.B."/>
            <person name="Barker E."/>
            <person name="Bennetzen J."/>
            <person name="Bezanilla M."/>
            <person name="Blankenship R."/>
            <person name="Cho S.H."/>
            <person name="Dutcher S."/>
            <person name="Estelle M."/>
            <person name="Fawcett J.A."/>
            <person name="Gundlach H."/>
            <person name="Hanada K."/>
            <person name="Heyl A."/>
            <person name="Hicks K.A."/>
            <person name="Hugh J."/>
            <person name="Lohr M."/>
            <person name="Mayer K."/>
            <person name="Melkozernov A."/>
            <person name="Murata T."/>
            <person name="Nelson D."/>
            <person name="Pils B."/>
            <person name="Prigge M."/>
            <person name="Reiss B."/>
            <person name="Renner T."/>
            <person name="Rombauts S."/>
            <person name="Rushton P."/>
            <person name="Sanderfoot A."/>
            <person name="Schween G."/>
            <person name="Shiu S.-H."/>
            <person name="Stueber K."/>
            <person name="Theodoulou F.L."/>
            <person name="Tu H."/>
            <person name="Van de Peer Y."/>
            <person name="Verrier P.J."/>
            <person name="Waters E."/>
            <person name="Wood A."/>
            <person name="Yang L."/>
            <person name="Cove D."/>
            <person name="Cuming A."/>
            <person name="Hasebe M."/>
            <person name="Lucas S."/>
            <person name="Mishler D.B."/>
            <person name="Reski R."/>
            <person name="Grigoriev I."/>
            <person name="Quatrano R.S."/>
            <person name="Boore J.L."/>
        </authorList>
    </citation>
    <scope>NUCLEOTIDE SEQUENCE [LARGE SCALE GENOMIC DNA]</scope>
    <source>
        <strain evidence="2 3">cv. Gransden 2004</strain>
    </source>
</reference>
<gene>
    <name evidence="2" type="primary">LOC112291089</name>
</gene>
<dbReference type="AlphaFoldDB" id="A0A7I3ZNB5"/>
<dbReference type="EnsemblPlants" id="Pp3c14_18180V3.3">
    <property type="protein sequence ID" value="PAC:32959864.CDS.1"/>
    <property type="gene ID" value="Pp3c14_18180"/>
</dbReference>
<evidence type="ECO:0000313" key="3">
    <source>
        <dbReference type="Proteomes" id="UP000006727"/>
    </source>
</evidence>
<dbReference type="Gramene" id="Pp3c14_18180V3.3">
    <property type="protein sequence ID" value="PAC:32959864.CDS.1"/>
    <property type="gene ID" value="Pp3c14_18180"/>
</dbReference>
<accession>A0A7I3ZNB5</accession>
<feature type="region of interest" description="Disordered" evidence="1">
    <location>
        <begin position="1"/>
        <end position="36"/>
    </location>
</feature>
<feature type="compositionally biased region" description="Low complexity" evidence="1">
    <location>
        <begin position="1"/>
        <end position="15"/>
    </location>
</feature>
<name>A0A7I3ZNB5_PHYPA</name>
<dbReference type="InParanoid" id="A0A7I3ZNB5"/>
<keyword evidence="3" id="KW-1185">Reference proteome</keyword>
<dbReference type="Proteomes" id="UP000006727">
    <property type="component" value="Chromosome 14"/>
</dbReference>
<sequence length="170" mass="19116">MASLSSLLLPRSSSSDNYDWNPPPRRSTSPPRIRLHRVPSHNPHPAPFFITTQLAHTHLSTSTFASSFHCRRLCSVARRALFAATVPALHGVVSLRTLRCVPVVSLLKCVVGFSIRVVTCKFFCFFCSGILSWCDDCRLTFLCHWSDCVLDVTEVFVMFTVLDLPVMLIF</sequence>
<reference evidence="2 3" key="2">
    <citation type="journal article" date="2018" name="Plant J.">
        <title>The Physcomitrella patens chromosome-scale assembly reveals moss genome structure and evolution.</title>
        <authorList>
            <person name="Lang D."/>
            <person name="Ullrich K.K."/>
            <person name="Murat F."/>
            <person name="Fuchs J."/>
            <person name="Jenkins J."/>
            <person name="Haas F.B."/>
            <person name="Piednoel M."/>
            <person name="Gundlach H."/>
            <person name="Van Bel M."/>
            <person name="Meyberg R."/>
            <person name="Vives C."/>
            <person name="Morata J."/>
            <person name="Symeonidi A."/>
            <person name="Hiss M."/>
            <person name="Muchero W."/>
            <person name="Kamisugi Y."/>
            <person name="Saleh O."/>
            <person name="Blanc G."/>
            <person name="Decker E.L."/>
            <person name="van Gessel N."/>
            <person name="Grimwood J."/>
            <person name="Hayes R.D."/>
            <person name="Graham S.W."/>
            <person name="Gunter L.E."/>
            <person name="McDaniel S.F."/>
            <person name="Hoernstein S.N.W."/>
            <person name="Larsson A."/>
            <person name="Li F.W."/>
            <person name="Perroud P.F."/>
            <person name="Phillips J."/>
            <person name="Ranjan P."/>
            <person name="Rokshar D.S."/>
            <person name="Rothfels C.J."/>
            <person name="Schneider L."/>
            <person name="Shu S."/>
            <person name="Stevenson D.W."/>
            <person name="Thummler F."/>
            <person name="Tillich M."/>
            <person name="Villarreal Aguilar J.C."/>
            <person name="Widiez T."/>
            <person name="Wong G.K."/>
            <person name="Wymore A."/>
            <person name="Zhang Y."/>
            <person name="Zimmer A.D."/>
            <person name="Quatrano R.S."/>
            <person name="Mayer K.F.X."/>
            <person name="Goodstein D."/>
            <person name="Casacuberta J.M."/>
            <person name="Vandepoele K."/>
            <person name="Reski R."/>
            <person name="Cuming A.C."/>
            <person name="Tuskan G.A."/>
            <person name="Maumus F."/>
            <person name="Salse J."/>
            <person name="Schmutz J."/>
            <person name="Rensing S.A."/>
        </authorList>
    </citation>
    <scope>NUCLEOTIDE SEQUENCE [LARGE SCALE GENOMIC DNA]</scope>
    <source>
        <strain evidence="2 3">cv. Gransden 2004</strain>
    </source>
</reference>